<feature type="region of interest" description="Disordered" evidence="1">
    <location>
        <begin position="984"/>
        <end position="1074"/>
    </location>
</feature>
<keyword evidence="3" id="KW-1185">Reference proteome</keyword>
<dbReference type="EMBL" id="AWSO01000807">
    <property type="protein sequence ID" value="ESK87315.1"/>
    <property type="molecule type" value="Genomic_DNA"/>
</dbReference>
<feature type="region of interest" description="Disordered" evidence="1">
    <location>
        <begin position="411"/>
        <end position="468"/>
    </location>
</feature>
<feature type="compositionally biased region" description="Polar residues" evidence="1">
    <location>
        <begin position="634"/>
        <end position="644"/>
    </location>
</feature>
<feature type="compositionally biased region" description="Low complexity" evidence="1">
    <location>
        <begin position="905"/>
        <end position="929"/>
    </location>
</feature>
<feature type="compositionally biased region" description="Polar residues" evidence="1">
    <location>
        <begin position="832"/>
        <end position="842"/>
    </location>
</feature>
<feature type="region of interest" description="Disordered" evidence="1">
    <location>
        <begin position="245"/>
        <end position="266"/>
    </location>
</feature>
<gene>
    <name evidence="2" type="ORF">Moror_5724</name>
</gene>
<feature type="region of interest" description="Disordered" evidence="1">
    <location>
        <begin position="1105"/>
        <end position="1149"/>
    </location>
</feature>
<proteinExistence type="predicted"/>
<dbReference type="OrthoDB" id="3038408at2759"/>
<feature type="region of interest" description="Disordered" evidence="1">
    <location>
        <begin position="583"/>
        <end position="961"/>
    </location>
</feature>
<feature type="region of interest" description="Disordered" evidence="1">
    <location>
        <begin position="486"/>
        <end position="558"/>
    </location>
</feature>
<dbReference type="Proteomes" id="UP000017559">
    <property type="component" value="Unassembled WGS sequence"/>
</dbReference>
<dbReference type="HOGENOM" id="CLU_276708_0_0_1"/>
<feature type="compositionally biased region" description="Polar residues" evidence="1">
    <location>
        <begin position="583"/>
        <end position="592"/>
    </location>
</feature>
<feature type="region of interest" description="Disordered" evidence="1">
    <location>
        <begin position="140"/>
        <end position="178"/>
    </location>
</feature>
<feature type="compositionally biased region" description="Low complexity" evidence="1">
    <location>
        <begin position="245"/>
        <end position="255"/>
    </location>
</feature>
<feature type="region of interest" description="Disordered" evidence="1">
    <location>
        <begin position="312"/>
        <end position="338"/>
    </location>
</feature>
<feature type="compositionally biased region" description="Polar residues" evidence="1">
    <location>
        <begin position="163"/>
        <end position="178"/>
    </location>
</feature>
<protein>
    <submittedName>
        <fullName evidence="2">Uncharacterized protein</fullName>
    </submittedName>
</protein>
<feature type="compositionally biased region" description="Polar residues" evidence="1">
    <location>
        <begin position="489"/>
        <end position="505"/>
    </location>
</feature>
<evidence type="ECO:0000256" key="1">
    <source>
        <dbReference type="SAM" id="MobiDB-lite"/>
    </source>
</evidence>
<feature type="compositionally biased region" description="Basic and acidic residues" evidence="1">
    <location>
        <begin position="411"/>
        <end position="428"/>
    </location>
</feature>
<feature type="region of interest" description="Disordered" evidence="1">
    <location>
        <begin position="52"/>
        <end position="97"/>
    </location>
</feature>
<feature type="compositionally biased region" description="Low complexity" evidence="1">
    <location>
        <begin position="747"/>
        <end position="757"/>
    </location>
</feature>
<feature type="compositionally biased region" description="Low complexity" evidence="1">
    <location>
        <begin position="1021"/>
        <end position="1034"/>
    </location>
</feature>
<feature type="compositionally biased region" description="Basic and acidic residues" evidence="1">
    <location>
        <begin position="984"/>
        <end position="1000"/>
    </location>
</feature>
<feature type="compositionally biased region" description="Low complexity" evidence="1">
    <location>
        <begin position="717"/>
        <end position="729"/>
    </location>
</feature>
<dbReference type="AlphaFoldDB" id="V2X4C6"/>
<feature type="compositionally biased region" description="Low complexity" evidence="1">
    <location>
        <begin position="1001"/>
        <end position="1011"/>
    </location>
</feature>
<feature type="compositionally biased region" description="Basic and acidic residues" evidence="1">
    <location>
        <begin position="602"/>
        <end position="619"/>
    </location>
</feature>
<sequence length="1149" mass="126030">MPPKRSTTKAQMPAPTTISRAGHVRNLWSEFEVWHAEQRAQLDQRIEEALRDLDSKWQKSTTGNKKRKNTKKDPEHEKRRAEKREEMEKSFDGNKVREEWQNRLLKAGLNDHDWNDMTPNEQKKVEKILGVGLEEETSTVIEAAPPAPPPAPVQQKSQPSPPLAQSLTSESRSDSMSDTFAFVDPTTFSVSHVEDESSLDNWLEVRQRIKSDDEISLDASTTSSWVGGLEAPAYMGWFSESRSSAQSSQTSLSGSPERGASKLPALEPFNPNLLSSAVTRLSSSTDRLWDGDKSDFLADSIHSDPISAVLASSRGDRMSTHSGKRKSQNRYIGPQLVDPDDQLDEAEQFENYKRMVRVQIIKEFHQEAADADINLFLTIEEAIQLKIATGGFISKKVEEHEDWMLQLRQRKEEERKRIVETERQRRLAEWNQRGQRQQPATAPQPAPVSASTSRQPPPLPDEKSLNELGIDTDILTEKFLRELSFGPEGSSSAVSETPTVRSQLNRGARPPNIQDWLAAATSESGTDTPTPTLRASAWTTKDSIMGGKPVDPSALTDAPAFKRLPSGLSNALTSNDLDTQFDSTALETPVSKTRSKKSNAQKAKDSKTKGAETSGKGKTESATNNKIKMAEPVVTQTEGASSSKTKLEQLPQPASKAQSAWEPVKAEASSSKIASTSLSQSQLSATSPRISLPPPVPLATRPDIPATFATPTTTSILSPPATKPAATLPLPTPIMQTQTLAPPMPIPSSSSGQSTSSKTAKPQVLTQTQTQTQMYHSQPAPQPQSQPQPVSVPVSAPPADIHHQRWIPPTTETKRPQPARTVTEPPSKLKKSQTLPQTQTQEGVKPAVPAPPPTTTNTEVLPRRSRRMSDPVSPSPRSFDYPNGKVPGKATADPGPVPVPSGILKKPSTSGSGSGSSSSKVTAKKSSSAKGKKVTIEEIKDEQEEKEEKTEHLPTDSRYIMEPKPVVASGMFNSIFDYEGELEKTKAKEKESAKKAKGKESVLLTSTSSVSHAQSNQMWIPPQSSQPQQQQQQQAPVQKTVQFPQEEERHVRWTPNVAMLGEDSLAPGSAPERDTFLSGLDTLQKLMEDSGMFSDMDDKEARELDRLLSKDSKKKVEKKTEKKPEKEKVQSGMFWTPQGSGPLRMPGGF</sequence>
<feature type="compositionally biased region" description="Polar residues" evidence="1">
    <location>
        <begin position="521"/>
        <end position="542"/>
    </location>
</feature>
<evidence type="ECO:0000313" key="3">
    <source>
        <dbReference type="Proteomes" id="UP000017559"/>
    </source>
</evidence>
<feature type="compositionally biased region" description="Low complexity" evidence="1">
    <location>
        <begin position="787"/>
        <end position="799"/>
    </location>
</feature>
<dbReference type="KEGG" id="mrr:Moror_5724"/>
<feature type="compositionally biased region" description="Basic and acidic residues" evidence="1">
    <location>
        <begin position="71"/>
        <end position="97"/>
    </location>
</feature>
<accession>V2X4C6</accession>
<feature type="compositionally biased region" description="Low complexity" evidence="1">
    <location>
        <begin position="766"/>
        <end position="779"/>
    </location>
</feature>
<evidence type="ECO:0000313" key="2">
    <source>
        <dbReference type="EMBL" id="ESK87315.1"/>
    </source>
</evidence>
<feature type="compositionally biased region" description="Low complexity" evidence="1">
    <location>
        <begin position="666"/>
        <end position="687"/>
    </location>
</feature>
<name>V2X4C6_MONRO</name>
<feature type="compositionally biased region" description="Low complexity" evidence="1">
    <location>
        <begin position="435"/>
        <end position="453"/>
    </location>
</feature>
<feature type="compositionally biased region" description="Basic and acidic residues" evidence="1">
    <location>
        <begin position="1118"/>
        <end position="1129"/>
    </location>
</feature>
<organism evidence="2 3">
    <name type="scientific">Moniliophthora roreri (strain MCA 2997)</name>
    <name type="common">Cocoa frosty pod rot fungus</name>
    <name type="synonym">Crinipellis roreri</name>
    <dbReference type="NCBI Taxonomy" id="1381753"/>
    <lineage>
        <taxon>Eukaryota</taxon>
        <taxon>Fungi</taxon>
        <taxon>Dikarya</taxon>
        <taxon>Basidiomycota</taxon>
        <taxon>Agaricomycotina</taxon>
        <taxon>Agaricomycetes</taxon>
        <taxon>Agaricomycetidae</taxon>
        <taxon>Agaricales</taxon>
        <taxon>Marasmiineae</taxon>
        <taxon>Marasmiaceae</taxon>
        <taxon>Moniliophthora</taxon>
    </lineage>
</organism>
<reference evidence="2 3" key="1">
    <citation type="journal article" date="2014" name="BMC Genomics">
        <title>Genome and secretome analysis of the hemibiotrophic fungal pathogen, Moniliophthora roreri, which causes frosty pod rot disease of cacao: mechanisms of the biotrophic and necrotrophic phases.</title>
        <authorList>
            <person name="Meinhardt L.W."/>
            <person name="Costa G.G.L."/>
            <person name="Thomazella D.P.T."/>
            <person name="Teixeira P.J.P.L."/>
            <person name="Carazzolle M.F."/>
            <person name="Schuster S.C."/>
            <person name="Carlson J.E."/>
            <person name="Guiltinan M.J."/>
            <person name="Mieczkowski P."/>
            <person name="Farmer A."/>
            <person name="Ramaraj T."/>
            <person name="Crozier J."/>
            <person name="Davis R.E."/>
            <person name="Shao J."/>
            <person name="Melnick R.L."/>
            <person name="Pereira G.A.G."/>
            <person name="Bailey B.A."/>
        </authorList>
    </citation>
    <scope>NUCLEOTIDE SEQUENCE [LARGE SCALE GENOMIC DNA]</scope>
    <source>
        <strain evidence="2 3">MCA 2997</strain>
    </source>
</reference>
<feature type="compositionally biased region" description="Basic and acidic residues" evidence="1">
    <location>
        <begin position="946"/>
        <end position="961"/>
    </location>
</feature>
<comment type="caution">
    <text evidence="2">The sequence shown here is derived from an EMBL/GenBank/DDBJ whole genome shotgun (WGS) entry which is preliminary data.</text>
</comment>